<dbReference type="PANTHER" id="PTHR37952:SF2">
    <property type="entry name" value="PROTEIN CREA"/>
    <property type="match status" value="1"/>
</dbReference>
<dbReference type="KEGG" id="dvl:Dvul_2379"/>
<dbReference type="HOGENOM" id="CLU_109726_1_1_7"/>
<reference evidence="3" key="1">
    <citation type="journal article" date="2009" name="Environ. Microbiol.">
        <title>Contribution of mobile genetic elements to Desulfovibrio vulgaris genome plasticity.</title>
        <authorList>
            <person name="Walker C.B."/>
            <person name="Stolyar S."/>
            <person name="Chivian D."/>
            <person name="Pinel N."/>
            <person name="Gabster J.A."/>
            <person name="Dehal P.S."/>
            <person name="He Z."/>
            <person name="Yang Z.K."/>
            <person name="Yen H.C."/>
            <person name="Zhou J."/>
            <person name="Wall J.D."/>
            <person name="Hazen T.C."/>
            <person name="Arkin A.P."/>
            <person name="Stahl D.A."/>
        </authorList>
    </citation>
    <scope>NUCLEOTIDE SEQUENCE [LARGE SCALE GENOMIC DNA]</scope>
    <source>
        <strain evidence="3">DP4</strain>
    </source>
</reference>
<feature type="signal peptide" evidence="1">
    <location>
        <begin position="1"/>
        <end position="28"/>
    </location>
</feature>
<sequence length="161" mass="17367" precursor="true">MTKVFHSPFVWLCAVICTLVVGTSSARAADDDGEVECVTTEWKLLGSNHKVCVFAFRDPDIPGVACYISQAKTGGIGGSLGLAEDPSNFAISCSQVGPIDIPAKLPRKANVFKESTSVFFKATRVVRIWDSARNTLVYLAVSKRLIEGSPYNAVSTVPVRR</sequence>
<dbReference type="AlphaFoldDB" id="A0A0H3ACA0"/>
<dbReference type="PIRSF" id="PIRSF003174">
    <property type="entry name" value="CreA"/>
    <property type="match status" value="1"/>
</dbReference>
<proteinExistence type="predicted"/>
<dbReference type="InterPro" id="IPR010292">
    <property type="entry name" value="Uncharacterised_CreA"/>
</dbReference>
<feature type="chain" id="PRO_5002604203" evidence="1">
    <location>
        <begin position="29"/>
        <end position="161"/>
    </location>
</feature>
<accession>A0A0H3ACA0</accession>
<organism evidence="2 3">
    <name type="scientific">Nitratidesulfovibrio vulgaris (strain DP4)</name>
    <name type="common">Desulfovibrio vulgaris</name>
    <dbReference type="NCBI Taxonomy" id="391774"/>
    <lineage>
        <taxon>Bacteria</taxon>
        <taxon>Pseudomonadati</taxon>
        <taxon>Thermodesulfobacteriota</taxon>
        <taxon>Desulfovibrionia</taxon>
        <taxon>Desulfovibrionales</taxon>
        <taxon>Desulfovibrionaceae</taxon>
        <taxon>Nitratidesulfovibrio</taxon>
    </lineage>
</organism>
<protein>
    <submittedName>
        <fullName evidence="2">CreA family protein</fullName>
    </submittedName>
</protein>
<dbReference type="Pfam" id="PF05981">
    <property type="entry name" value="CreA"/>
    <property type="match status" value="1"/>
</dbReference>
<dbReference type="PANTHER" id="PTHR37952">
    <property type="match status" value="1"/>
</dbReference>
<evidence type="ECO:0000313" key="2">
    <source>
        <dbReference type="EMBL" id="ABM29395.1"/>
    </source>
</evidence>
<gene>
    <name evidence="2" type="ordered locus">Dvul_2379</name>
</gene>
<name>A0A0H3ACA0_NITV4</name>
<dbReference type="EMBL" id="CP000527">
    <property type="protein sequence ID" value="ABM29395.1"/>
    <property type="molecule type" value="Genomic_DNA"/>
</dbReference>
<keyword evidence="1" id="KW-0732">Signal</keyword>
<dbReference type="RefSeq" id="WP_011792825.1">
    <property type="nucleotide sequence ID" value="NC_008751.1"/>
</dbReference>
<evidence type="ECO:0000256" key="1">
    <source>
        <dbReference type="SAM" id="SignalP"/>
    </source>
</evidence>
<dbReference type="GO" id="GO:0005829">
    <property type="term" value="C:cytosol"/>
    <property type="evidence" value="ECO:0007669"/>
    <property type="project" value="TreeGrafter"/>
</dbReference>
<dbReference type="Proteomes" id="UP000009173">
    <property type="component" value="Chromosome"/>
</dbReference>
<evidence type="ECO:0000313" key="3">
    <source>
        <dbReference type="Proteomes" id="UP000009173"/>
    </source>
</evidence>